<evidence type="ECO:0000313" key="6">
    <source>
        <dbReference type="Proteomes" id="UP000261560"/>
    </source>
</evidence>
<feature type="compositionally biased region" description="Basic and acidic residues" evidence="3">
    <location>
        <begin position="16"/>
        <end position="32"/>
    </location>
</feature>
<dbReference type="OrthoDB" id="203908at2759"/>
<feature type="region of interest" description="Disordered" evidence="3">
    <location>
        <begin position="388"/>
        <end position="470"/>
    </location>
</feature>
<evidence type="ECO:0000256" key="2">
    <source>
        <dbReference type="ARBA" id="ARBA00023002"/>
    </source>
</evidence>
<dbReference type="KEGG" id="oml:112146334"/>
<comment type="similarity">
    <text evidence="1">Belongs to the zinc-containing alcohol dehydrogenase family. Quinone oxidoreductase subfamily.</text>
</comment>
<keyword evidence="2" id="KW-0560">Oxidoreductase</keyword>
<dbReference type="GO" id="GO:0016491">
    <property type="term" value="F:oxidoreductase activity"/>
    <property type="evidence" value="ECO:0007669"/>
    <property type="project" value="UniProtKB-KW"/>
</dbReference>
<dbReference type="SUPFAM" id="SSF51735">
    <property type="entry name" value="NAD(P)-binding Rossmann-fold domains"/>
    <property type="match status" value="1"/>
</dbReference>
<protein>
    <submittedName>
        <fullName evidence="5">Vesicle amine transport 1</fullName>
    </submittedName>
</protein>
<dbReference type="InterPro" id="IPR002364">
    <property type="entry name" value="Quin_OxRdtase/zeta-crystal_CS"/>
</dbReference>
<reference evidence="5" key="2">
    <citation type="submission" date="2025-09" db="UniProtKB">
        <authorList>
            <consortium name="Ensembl"/>
        </authorList>
    </citation>
    <scope>IDENTIFICATION</scope>
</reference>
<name>A0A3B3CR32_ORYME</name>
<dbReference type="InterPro" id="IPR013154">
    <property type="entry name" value="ADH-like_N"/>
</dbReference>
<organism evidence="5 6">
    <name type="scientific">Oryzias melastigma</name>
    <name type="common">Marine medaka</name>
    <dbReference type="NCBI Taxonomy" id="30732"/>
    <lineage>
        <taxon>Eukaryota</taxon>
        <taxon>Metazoa</taxon>
        <taxon>Chordata</taxon>
        <taxon>Craniata</taxon>
        <taxon>Vertebrata</taxon>
        <taxon>Euteleostomi</taxon>
        <taxon>Actinopterygii</taxon>
        <taxon>Neopterygii</taxon>
        <taxon>Teleostei</taxon>
        <taxon>Neoteleostei</taxon>
        <taxon>Acanthomorphata</taxon>
        <taxon>Ovalentaria</taxon>
        <taxon>Atherinomorphae</taxon>
        <taxon>Beloniformes</taxon>
        <taxon>Adrianichthyidae</taxon>
        <taxon>Oryziinae</taxon>
        <taxon>Oryzias</taxon>
    </lineage>
</organism>
<dbReference type="CDD" id="cd08275">
    <property type="entry name" value="MDR3"/>
    <property type="match status" value="1"/>
</dbReference>
<dbReference type="InterPro" id="IPR052100">
    <property type="entry name" value="SV-ATPase_mito-regulator"/>
</dbReference>
<evidence type="ECO:0000256" key="1">
    <source>
        <dbReference type="ARBA" id="ARBA00010371"/>
    </source>
</evidence>
<dbReference type="PROSITE" id="PS01162">
    <property type="entry name" value="QOR_ZETA_CRYSTAL"/>
    <property type="match status" value="1"/>
</dbReference>
<dbReference type="Pfam" id="PF08240">
    <property type="entry name" value="ADH_N"/>
    <property type="match status" value="1"/>
</dbReference>
<dbReference type="InterPro" id="IPR036291">
    <property type="entry name" value="NAD(P)-bd_dom_sf"/>
</dbReference>
<proteinExistence type="inferred from homology"/>
<evidence type="ECO:0000256" key="3">
    <source>
        <dbReference type="SAM" id="MobiDB-lite"/>
    </source>
</evidence>
<dbReference type="OMA" id="VWMPYLT"/>
<dbReference type="Proteomes" id="UP000261560">
    <property type="component" value="Unplaced"/>
</dbReference>
<reference evidence="5" key="1">
    <citation type="submission" date="2025-08" db="UniProtKB">
        <authorList>
            <consortium name="Ensembl"/>
        </authorList>
    </citation>
    <scope>IDENTIFICATION</scope>
</reference>
<dbReference type="PANTHER" id="PTHR44054:SF1">
    <property type="entry name" value="SYNAPTIC VESICLE MEMBRANE PROTEIN VAT-1 HOMOLOG"/>
    <property type="match status" value="1"/>
</dbReference>
<dbReference type="GeneTree" id="ENSGT00940000157579"/>
<dbReference type="GO" id="GO:0010637">
    <property type="term" value="P:negative regulation of mitochondrial fusion"/>
    <property type="evidence" value="ECO:0007669"/>
    <property type="project" value="TreeGrafter"/>
</dbReference>
<dbReference type="Gene3D" id="3.90.180.10">
    <property type="entry name" value="Medium-chain alcohol dehydrogenases, catalytic domain"/>
    <property type="match status" value="1"/>
</dbReference>
<evidence type="ECO:0000259" key="4">
    <source>
        <dbReference type="SMART" id="SM00829"/>
    </source>
</evidence>
<evidence type="ECO:0000313" key="5">
    <source>
        <dbReference type="Ensembl" id="ENSOMEP00000020322.1"/>
    </source>
</evidence>
<dbReference type="GO" id="GO:0008270">
    <property type="term" value="F:zinc ion binding"/>
    <property type="evidence" value="ECO:0007669"/>
    <property type="project" value="InterPro"/>
</dbReference>
<dbReference type="GeneID" id="112146334"/>
<feature type="domain" description="Enoyl reductase (ER)" evidence="4">
    <location>
        <begin position="71"/>
        <end position="398"/>
    </location>
</feature>
<dbReference type="Pfam" id="PF13602">
    <property type="entry name" value="ADH_zinc_N_2"/>
    <property type="match status" value="1"/>
</dbReference>
<dbReference type="GO" id="GO:0005741">
    <property type="term" value="C:mitochondrial outer membrane"/>
    <property type="evidence" value="ECO:0007669"/>
    <property type="project" value="TreeGrafter"/>
</dbReference>
<keyword evidence="6" id="KW-1185">Reference proteome</keyword>
<dbReference type="InterPro" id="IPR011032">
    <property type="entry name" value="GroES-like_sf"/>
</dbReference>
<dbReference type="PaxDb" id="30732-ENSOMEP00000020322"/>
<dbReference type="SUPFAM" id="SSF50129">
    <property type="entry name" value="GroES-like"/>
    <property type="match status" value="1"/>
</dbReference>
<dbReference type="AlphaFoldDB" id="A0A3B3CR32"/>
<sequence length="470" mass="51822">MSGEDAPAQQQNAVDQKQETKPAEEPKAEPPKTESAPAGTAEAAATPAATTDKAPEEETFTYRALVLTGYGGYDKVKLQVKKGKPALKAGEVLVRVKACGLNFADLMARQGLYDRLPSPPVTPGMECSGVVEAVGDEVTDRKVGDKVMVLNRYGLWQEVAAVPASHTFLIPDGMTFEEAAALPVNYITAYMMLFDFGNLRPNQSVLVHSAAGGVGIAATQLCKTVKDVTVFGTASASKHETISSGGVTHPIDYRTKDYVEEVRKISPKGLDIILDPLGGSDTHKAYNLLKPMGKLITYGAANMLAGQKKNLLAVAKNWYHQFSIHTLSLIQGNKSVCGFHLGYLDGETELITQAMNTILDLYKQGKVKPRIDSTWHLEQVGDAMRKMQERNNIGKVILTTEPMPEEEKKEETKKEDKKEDKKKDDKKKEDKKKDDGKKEEKKDDKKKEEPKKEEAKKEEEKKEEAKKEEK</sequence>
<feature type="region of interest" description="Disordered" evidence="3">
    <location>
        <begin position="1"/>
        <end position="56"/>
    </location>
</feature>
<feature type="compositionally biased region" description="Basic and acidic residues" evidence="3">
    <location>
        <begin position="405"/>
        <end position="470"/>
    </location>
</feature>
<dbReference type="InterPro" id="IPR020843">
    <property type="entry name" value="ER"/>
</dbReference>
<dbReference type="PANTHER" id="PTHR44054">
    <property type="entry name" value="SYNAPTIC VESICLE MEMBRANE PROTEIN VAT-1 HOMOLOG-LIKE"/>
    <property type="match status" value="1"/>
</dbReference>
<accession>A0A3B3CR32</accession>
<feature type="compositionally biased region" description="Low complexity" evidence="3">
    <location>
        <begin position="33"/>
        <end position="52"/>
    </location>
</feature>
<dbReference type="Gene3D" id="3.40.50.720">
    <property type="entry name" value="NAD(P)-binding Rossmann-like Domain"/>
    <property type="match status" value="1"/>
</dbReference>
<dbReference type="RefSeq" id="XP_024127868.1">
    <property type="nucleotide sequence ID" value="XM_024272100.2"/>
</dbReference>
<dbReference type="SMART" id="SM00829">
    <property type="entry name" value="PKS_ER"/>
    <property type="match status" value="1"/>
</dbReference>
<dbReference type="CTD" id="10493"/>
<dbReference type="Ensembl" id="ENSOMET00000036050.1">
    <property type="protein sequence ID" value="ENSOMEP00000020322.1"/>
    <property type="gene ID" value="ENSOMEG00000022184.1"/>
</dbReference>
<dbReference type="STRING" id="30732.ENSOMEP00000020322"/>